<dbReference type="OrthoDB" id="192887at2759"/>
<evidence type="ECO:0000313" key="10">
    <source>
        <dbReference type="Proteomes" id="UP000008068"/>
    </source>
</evidence>
<keyword evidence="6" id="KW-0067">ATP-binding</keyword>
<dbReference type="InterPro" id="IPR008271">
    <property type="entry name" value="Ser/Thr_kinase_AS"/>
</dbReference>
<dbReference type="PROSITE" id="PS50011">
    <property type="entry name" value="PROTEIN_KINASE_DOM"/>
    <property type="match status" value="1"/>
</dbReference>
<dbReference type="GO" id="GO:0005634">
    <property type="term" value="C:nucleus"/>
    <property type="evidence" value="ECO:0007669"/>
    <property type="project" value="TreeGrafter"/>
</dbReference>
<dbReference type="GO" id="GO:0032436">
    <property type="term" value="P:positive regulation of proteasomal ubiquitin-dependent protein catabolic process"/>
    <property type="evidence" value="ECO:0007669"/>
    <property type="project" value="TreeGrafter"/>
</dbReference>
<protein>
    <recommendedName>
        <fullName evidence="8">Protein kinase domain-containing protein</fullName>
    </recommendedName>
</protein>
<name>G0NGA3_CAEBE</name>
<dbReference type="GO" id="GO:0005524">
    <property type="term" value="F:ATP binding"/>
    <property type="evidence" value="ECO:0007669"/>
    <property type="project" value="UniProtKB-KW"/>
</dbReference>
<evidence type="ECO:0000256" key="5">
    <source>
        <dbReference type="ARBA" id="ARBA00022777"/>
    </source>
</evidence>
<dbReference type="HOGENOM" id="CLU_000288_181_20_1"/>
<dbReference type="SUPFAM" id="SSF56112">
    <property type="entry name" value="Protein kinase-like (PK-like)"/>
    <property type="match status" value="1"/>
</dbReference>
<dbReference type="SMART" id="SM00220">
    <property type="entry name" value="S_TKc"/>
    <property type="match status" value="1"/>
</dbReference>
<dbReference type="Proteomes" id="UP000008068">
    <property type="component" value="Unassembled WGS sequence"/>
</dbReference>
<dbReference type="GO" id="GO:0030154">
    <property type="term" value="P:cell differentiation"/>
    <property type="evidence" value="ECO:0007669"/>
    <property type="project" value="TreeGrafter"/>
</dbReference>
<dbReference type="InterPro" id="IPR011009">
    <property type="entry name" value="Kinase-like_dom_sf"/>
</dbReference>
<evidence type="ECO:0000256" key="6">
    <source>
        <dbReference type="ARBA" id="ARBA00022840"/>
    </source>
</evidence>
<keyword evidence="10" id="KW-1185">Reference proteome</keyword>
<dbReference type="PROSITE" id="PS00108">
    <property type="entry name" value="PROTEIN_KINASE_ST"/>
    <property type="match status" value="1"/>
</dbReference>
<dbReference type="InterPro" id="IPR000719">
    <property type="entry name" value="Prot_kinase_dom"/>
</dbReference>
<evidence type="ECO:0000313" key="9">
    <source>
        <dbReference type="EMBL" id="EGT59856.1"/>
    </source>
</evidence>
<dbReference type="Gene3D" id="3.30.200.20">
    <property type="entry name" value="Phosphorylase Kinase, domain 1"/>
    <property type="match status" value="1"/>
</dbReference>
<sequence length="432" mass="50040">MNPQEAYEMPADNKKVMLKIDDVHLHSCGVFSNVYKGMLREPYEKKVAIKKSWPEKGERNFEFIFLTGRERSKHKNVIQMIFAFSHSYDTKVCESYVFDYMPNTLAEVIRQKLTDIDIRLYTWQIFAGLKYLEEHKVVHRDLKPVNILVDHDTAFLKISDFGSAKIIVKGKPNNFYQVTRFYRPPELLLKSMDYNSTVDAWSAGCILAEMIKRHVVFPGRDSAHQMKLYCRCFGAPNDQEIKAMKGEKLDQELWKFTKGAGLQRIVTEITPEQLQFLKRILDDFFRPLFKNGSVRHNGQKISEVITAADYKRASENEDATACRLAQLATKTDSKDQGIPNCEKSNSYENVAVRRSTLIPREQKMAREIKSREDNSDDRRLGSSEDRKSENETRKKRSTEMASAGKRSDPNNNVTAKKSMMKSLMQFTTRHQD</sequence>
<dbReference type="GO" id="GO:0030424">
    <property type="term" value="C:axon"/>
    <property type="evidence" value="ECO:0007669"/>
    <property type="project" value="TreeGrafter"/>
</dbReference>
<feature type="compositionally biased region" description="Basic and acidic residues" evidence="7">
    <location>
        <begin position="360"/>
        <end position="392"/>
    </location>
</feature>
<dbReference type="EMBL" id="GL379878">
    <property type="protein sequence ID" value="EGT59856.1"/>
    <property type="molecule type" value="Genomic_DNA"/>
</dbReference>
<dbReference type="FunCoup" id="G0NGA3">
    <property type="interactions" value="232"/>
</dbReference>
<dbReference type="InParanoid" id="G0NGA3"/>
<keyword evidence="4" id="KW-0547">Nucleotide-binding</keyword>
<organism evidence="10">
    <name type="scientific">Caenorhabditis brenneri</name>
    <name type="common">Nematode worm</name>
    <dbReference type="NCBI Taxonomy" id="135651"/>
    <lineage>
        <taxon>Eukaryota</taxon>
        <taxon>Metazoa</taxon>
        <taxon>Ecdysozoa</taxon>
        <taxon>Nematoda</taxon>
        <taxon>Chromadorea</taxon>
        <taxon>Rhabditida</taxon>
        <taxon>Rhabditina</taxon>
        <taxon>Rhabditomorpha</taxon>
        <taxon>Rhabditoidea</taxon>
        <taxon>Rhabditidae</taxon>
        <taxon>Peloderinae</taxon>
        <taxon>Caenorhabditis</taxon>
    </lineage>
</organism>
<dbReference type="Gene3D" id="1.10.510.10">
    <property type="entry name" value="Transferase(Phosphotransferase) domain 1"/>
    <property type="match status" value="1"/>
</dbReference>
<feature type="region of interest" description="Disordered" evidence="7">
    <location>
        <begin position="352"/>
        <end position="432"/>
    </location>
</feature>
<feature type="domain" description="Protein kinase" evidence="8">
    <location>
        <begin position="20"/>
        <end position="285"/>
    </location>
</feature>
<dbReference type="GO" id="GO:0070507">
    <property type="term" value="P:regulation of microtubule cytoskeleton organization"/>
    <property type="evidence" value="ECO:0007669"/>
    <property type="project" value="TreeGrafter"/>
</dbReference>
<reference evidence="10" key="1">
    <citation type="submission" date="2011-07" db="EMBL/GenBank/DDBJ databases">
        <authorList>
            <consortium name="Caenorhabditis brenneri Sequencing and Analysis Consortium"/>
            <person name="Wilson R.K."/>
        </authorList>
    </citation>
    <scope>NUCLEOTIDE SEQUENCE [LARGE SCALE GENOMIC DNA]</scope>
    <source>
        <strain evidence="10">PB2801</strain>
    </source>
</reference>
<dbReference type="InterPro" id="IPR050591">
    <property type="entry name" value="GSK-3"/>
</dbReference>
<evidence type="ECO:0000256" key="1">
    <source>
        <dbReference type="ARBA" id="ARBA00005527"/>
    </source>
</evidence>
<dbReference type="AlphaFoldDB" id="G0NGA3"/>
<keyword evidence="5" id="KW-0418">Kinase</keyword>
<dbReference type="STRING" id="135651.G0NGA3"/>
<evidence type="ECO:0000259" key="8">
    <source>
        <dbReference type="PROSITE" id="PS50011"/>
    </source>
</evidence>
<evidence type="ECO:0000256" key="4">
    <source>
        <dbReference type="ARBA" id="ARBA00022741"/>
    </source>
</evidence>
<keyword evidence="3" id="KW-0808">Transferase</keyword>
<dbReference type="GO" id="GO:0004674">
    <property type="term" value="F:protein serine/threonine kinase activity"/>
    <property type="evidence" value="ECO:0007669"/>
    <property type="project" value="UniProtKB-KW"/>
</dbReference>
<proteinExistence type="inferred from homology"/>
<dbReference type="Pfam" id="PF00069">
    <property type="entry name" value="Pkinase"/>
    <property type="match status" value="1"/>
</dbReference>
<dbReference type="eggNOG" id="KOG0658">
    <property type="taxonomic scope" value="Eukaryota"/>
</dbReference>
<comment type="similarity">
    <text evidence="1">Belongs to the protein kinase superfamily. CMGC Ser/Thr protein kinase family. GSK-3 subfamily.</text>
</comment>
<dbReference type="GO" id="GO:0007165">
    <property type="term" value="P:signal transduction"/>
    <property type="evidence" value="ECO:0007669"/>
    <property type="project" value="TreeGrafter"/>
</dbReference>
<keyword evidence="2" id="KW-0723">Serine/threonine-protein kinase</keyword>
<dbReference type="FunFam" id="1.10.510.10:FF:001168">
    <property type="entry name" value="Protein CBG12029"/>
    <property type="match status" value="1"/>
</dbReference>
<dbReference type="PANTHER" id="PTHR24057">
    <property type="entry name" value="GLYCOGEN SYNTHASE KINASE-3 ALPHA"/>
    <property type="match status" value="1"/>
</dbReference>
<evidence type="ECO:0000256" key="3">
    <source>
        <dbReference type="ARBA" id="ARBA00022679"/>
    </source>
</evidence>
<gene>
    <name evidence="9" type="ORF">CAEBREN_29900</name>
</gene>
<dbReference type="PANTHER" id="PTHR24057:SF18">
    <property type="entry name" value="SERINE_THREONINE-PROTEIN KINASE R03D7.5-RELATED"/>
    <property type="match status" value="1"/>
</dbReference>
<dbReference type="GO" id="GO:0005829">
    <property type="term" value="C:cytosol"/>
    <property type="evidence" value="ECO:0007669"/>
    <property type="project" value="TreeGrafter"/>
</dbReference>
<evidence type="ECO:0000256" key="2">
    <source>
        <dbReference type="ARBA" id="ARBA00022527"/>
    </source>
</evidence>
<dbReference type="GO" id="GO:0090090">
    <property type="term" value="P:negative regulation of canonical Wnt signaling pathway"/>
    <property type="evidence" value="ECO:0007669"/>
    <property type="project" value="TreeGrafter"/>
</dbReference>
<accession>G0NGA3</accession>
<evidence type="ECO:0000256" key="7">
    <source>
        <dbReference type="SAM" id="MobiDB-lite"/>
    </source>
</evidence>